<dbReference type="EMBL" id="JAPZVP010000009">
    <property type="protein sequence ID" value="MDA1360624.1"/>
    <property type="molecule type" value="Genomic_DNA"/>
</dbReference>
<evidence type="ECO:0000313" key="1">
    <source>
        <dbReference type="EMBL" id="MDA1360624.1"/>
    </source>
</evidence>
<proteinExistence type="predicted"/>
<keyword evidence="2" id="KW-1185">Reference proteome</keyword>
<reference evidence="1" key="1">
    <citation type="submission" date="2022-12" db="EMBL/GenBank/DDBJ databases">
        <title>Gycomyces niveus sp.nov.,a novel actinomycete isolated from soil in Shouguan.</title>
        <authorList>
            <person name="Yang X."/>
        </authorList>
    </citation>
    <scope>NUCLEOTIDE SEQUENCE</scope>
    <source>
        <strain evidence="1">NEAU-A15</strain>
    </source>
</reference>
<dbReference type="AlphaFoldDB" id="A0A9X3P9N1"/>
<dbReference type="Proteomes" id="UP001146067">
    <property type="component" value="Unassembled WGS sequence"/>
</dbReference>
<evidence type="ECO:0008006" key="3">
    <source>
        <dbReference type="Google" id="ProtNLM"/>
    </source>
</evidence>
<dbReference type="RefSeq" id="WP_270110564.1">
    <property type="nucleotide sequence ID" value="NZ_JAPZVP010000009.1"/>
</dbReference>
<evidence type="ECO:0000313" key="2">
    <source>
        <dbReference type="Proteomes" id="UP001146067"/>
    </source>
</evidence>
<gene>
    <name evidence="1" type="ORF">O1R50_13390</name>
</gene>
<name>A0A9X3P9N1_9ACTN</name>
<sequence>MKGTDRNTQAATLRPQIDSLATQLRAVEANLLQAVITYTSQGLHKECDGFSGIRDWIKESFNLNEACAGQIASIARLAPKFKHLTEAALSGTARIDAIAYAVRRLEREGLAVCSRVPYPTPVESPYSAALCGTPEELIREYCIHSTRSELAEHLDRICAATSSPCSMN</sequence>
<protein>
    <recommendedName>
        <fullName evidence="3">DUF222 domain-containing protein</fullName>
    </recommendedName>
</protein>
<accession>A0A9X3P9N1</accession>
<organism evidence="1 2">
    <name type="scientific">Glycomyces luteolus</name>
    <dbReference type="NCBI Taxonomy" id="2670330"/>
    <lineage>
        <taxon>Bacteria</taxon>
        <taxon>Bacillati</taxon>
        <taxon>Actinomycetota</taxon>
        <taxon>Actinomycetes</taxon>
        <taxon>Glycomycetales</taxon>
        <taxon>Glycomycetaceae</taxon>
        <taxon>Glycomyces</taxon>
    </lineage>
</organism>
<comment type="caution">
    <text evidence="1">The sequence shown here is derived from an EMBL/GenBank/DDBJ whole genome shotgun (WGS) entry which is preliminary data.</text>
</comment>